<name>A0A0D2MFE5_9CHLO</name>
<evidence type="ECO:0000259" key="1">
    <source>
        <dbReference type="Pfam" id="PF00112"/>
    </source>
</evidence>
<dbReference type="GO" id="GO:0008234">
    <property type="term" value="F:cysteine-type peptidase activity"/>
    <property type="evidence" value="ECO:0007669"/>
    <property type="project" value="InterPro"/>
</dbReference>
<keyword evidence="3" id="KW-1185">Reference proteome</keyword>
<dbReference type="GO" id="GO:0006508">
    <property type="term" value="P:proteolysis"/>
    <property type="evidence" value="ECO:0007669"/>
    <property type="project" value="InterPro"/>
</dbReference>
<dbReference type="Proteomes" id="UP000054498">
    <property type="component" value="Unassembled WGS sequence"/>
</dbReference>
<dbReference type="OrthoDB" id="544592at2759"/>
<dbReference type="AlphaFoldDB" id="A0A0D2MFE5"/>
<sequence>MECLAGNSCGGASGYEAVDRAVCKGTAWERDVPYAAKDTNKCSTTVSRPSIGIKGDAVSVPVNKKTETWKVFTAKNSWGTGWGESGFFRMRGDCPYPGALGIYKDTLNNVPLRA</sequence>
<reference evidence="2 3" key="1">
    <citation type="journal article" date="2013" name="BMC Genomics">
        <title>Reconstruction of the lipid metabolism for the microalga Monoraphidium neglectum from its genome sequence reveals characteristics suitable for biofuel production.</title>
        <authorList>
            <person name="Bogen C."/>
            <person name="Al-Dilaimi A."/>
            <person name="Albersmeier A."/>
            <person name="Wichmann J."/>
            <person name="Grundmann M."/>
            <person name="Rupp O."/>
            <person name="Lauersen K.J."/>
            <person name="Blifernez-Klassen O."/>
            <person name="Kalinowski J."/>
            <person name="Goesmann A."/>
            <person name="Mussgnug J.H."/>
            <person name="Kruse O."/>
        </authorList>
    </citation>
    <scope>NUCLEOTIDE SEQUENCE [LARGE SCALE GENOMIC DNA]</scope>
    <source>
        <strain evidence="2 3">SAG 48.87</strain>
    </source>
</reference>
<dbReference type="Pfam" id="PF00112">
    <property type="entry name" value="Peptidase_C1"/>
    <property type="match status" value="1"/>
</dbReference>
<proteinExistence type="predicted"/>
<protein>
    <recommendedName>
        <fullName evidence="1">Peptidase C1A papain C-terminal domain-containing protein</fullName>
    </recommendedName>
</protein>
<evidence type="ECO:0000313" key="2">
    <source>
        <dbReference type="EMBL" id="KIY99441.1"/>
    </source>
</evidence>
<dbReference type="EMBL" id="KK101846">
    <property type="protein sequence ID" value="KIY99441.1"/>
    <property type="molecule type" value="Genomic_DNA"/>
</dbReference>
<dbReference type="RefSeq" id="XP_013898461.1">
    <property type="nucleotide sequence ID" value="XM_014043007.1"/>
</dbReference>
<organism evidence="2 3">
    <name type="scientific">Monoraphidium neglectum</name>
    <dbReference type="NCBI Taxonomy" id="145388"/>
    <lineage>
        <taxon>Eukaryota</taxon>
        <taxon>Viridiplantae</taxon>
        <taxon>Chlorophyta</taxon>
        <taxon>core chlorophytes</taxon>
        <taxon>Chlorophyceae</taxon>
        <taxon>CS clade</taxon>
        <taxon>Sphaeropleales</taxon>
        <taxon>Selenastraceae</taxon>
        <taxon>Monoraphidium</taxon>
    </lineage>
</organism>
<evidence type="ECO:0000313" key="3">
    <source>
        <dbReference type="Proteomes" id="UP000054498"/>
    </source>
</evidence>
<dbReference type="InterPro" id="IPR038765">
    <property type="entry name" value="Papain-like_cys_pep_sf"/>
</dbReference>
<dbReference type="KEGG" id="mng:MNEG_8518"/>
<dbReference type="GeneID" id="25741394"/>
<dbReference type="Gene3D" id="2.40.50.170">
    <property type="entry name" value="Cysteine proteinases. Chain C"/>
    <property type="match status" value="1"/>
</dbReference>
<gene>
    <name evidence="2" type="ORF">MNEG_8518</name>
</gene>
<accession>A0A0D2MFE5</accession>
<dbReference type="InterPro" id="IPR000668">
    <property type="entry name" value="Peptidase_C1A_C"/>
</dbReference>
<dbReference type="SUPFAM" id="SSF54001">
    <property type="entry name" value="Cysteine proteinases"/>
    <property type="match status" value="1"/>
</dbReference>
<feature type="domain" description="Peptidase C1A papain C-terminal" evidence="1">
    <location>
        <begin position="68"/>
        <end position="92"/>
    </location>
</feature>